<evidence type="ECO:0000256" key="4">
    <source>
        <dbReference type="ARBA" id="ARBA00035215"/>
    </source>
</evidence>
<dbReference type="Proteomes" id="UP000030765">
    <property type="component" value="Unassembled WGS sequence"/>
</dbReference>
<proteinExistence type="inferred from homology"/>
<evidence type="ECO:0000256" key="6">
    <source>
        <dbReference type="SAM" id="MobiDB-lite"/>
    </source>
</evidence>
<keyword evidence="3" id="KW-0687">Ribonucleoprotein</keyword>
<sequence length="196" mass="22718">MCNTMQKKGIAGEIDHSGPFKRFVETGRVAKCAVGKYKGRLVCIVNVIDQNRVLIDGPTSGVPRQQYSVNHLHLTKFRVRFPFTAKTKSVRKALEDFKLKEKFNETRWKERAVAKYKRYHLNDLDRFKLRLARSERNRVVSAQFKKLKREVVKNGTLFGRPVKGTKSLPKRRNPLPKKEGKKKRPKNKTKTAVAKK</sequence>
<gene>
    <name evidence="8" type="ORF">ZHAS_00011697</name>
</gene>
<evidence type="ECO:0000259" key="7">
    <source>
        <dbReference type="Pfam" id="PF01929"/>
    </source>
</evidence>
<evidence type="ECO:0000313" key="10">
    <source>
        <dbReference type="Proteomes" id="UP000030765"/>
    </source>
</evidence>
<dbReference type="OMA" id="ANWRFVE"/>
<evidence type="ECO:0000256" key="2">
    <source>
        <dbReference type="ARBA" id="ARBA00022980"/>
    </source>
</evidence>
<reference evidence="8 10" key="1">
    <citation type="journal article" date="2014" name="BMC Genomics">
        <title>Genome sequence of Anopheles sinensis provides insight into genetics basis of mosquito competence for malaria parasites.</title>
        <authorList>
            <person name="Zhou D."/>
            <person name="Zhang D."/>
            <person name="Ding G."/>
            <person name="Shi L."/>
            <person name="Hou Q."/>
            <person name="Ye Y."/>
            <person name="Xu Y."/>
            <person name="Zhou H."/>
            <person name="Xiong C."/>
            <person name="Li S."/>
            <person name="Yu J."/>
            <person name="Hong S."/>
            <person name="Yu X."/>
            <person name="Zou P."/>
            <person name="Chen C."/>
            <person name="Chang X."/>
            <person name="Wang W."/>
            <person name="Lv Y."/>
            <person name="Sun Y."/>
            <person name="Ma L."/>
            <person name="Shen B."/>
            <person name="Zhu C."/>
        </authorList>
    </citation>
    <scope>NUCLEOTIDE SEQUENCE [LARGE SCALE GENOMIC DNA]</scope>
</reference>
<dbReference type="InterPro" id="IPR014722">
    <property type="entry name" value="Rib_uL2_dom2"/>
</dbReference>
<accession>A0A084W0V4</accession>
<dbReference type="SUPFAM" id="SSF50104">
    <property type="entry name" value="Translation proteins SH3-like domain"/>
    <property type="match status" value="1"/>
</dbReference>
<evidence type="ECO:0000313" key="8">
    <source>
        <dbReference type="EMBL" id="KFB43848.1"/>
    </source>
</evidence>
<dbReference type="EnsemblMetazoa" id="ASIC011697-RA">
    <property type="protein sequence ID" value="ASIC011697-PA"/>
    <property type="gene ID" value="ASIC011697"/>
</dbReference>
<keyword evidence="2 8" id="KW-0689">Ribosomal protein</keyword>
<dbReference type="OrthoDB" id="1875589at2759"/>
<dbReference type="GO" id="GO:0006412">
    <property type="term" value="P:translation"/>
    <property type="evidence" value="ECO:0007669"/>
    <property type="project" value="InterPro"/>
</dbReference>
<dbReference type="GO" id="GO:0003735">
    <property type="term" value="F:structural constituent of ribosome"/>
    <property type="evidence" value="ECO:0007669"/>
    <property type="project" value="InterPro"/>
</dbReference>
<dbReference type="Pfam" id="PF01929">
    <property type="entry name" value="Ribosomal_L14e"/>
    <property type="match status" value="1"/>
</dbReference>
<organism evidence="8">
    <name type="scientific">Anopheles sinensis</name>
    <name type="common">Mosquito</name>
    <dbReference type="NCBI Taxonomy" id="74873"/>
    <lineage>
        <taxon>Eukaryota</taxon>
        <taxon>Metazoa</taxon>
        <taxon>Ecdysozoa</taxon>
        <taxon>Arthropoda</taxon>
        <taxon>Hexapoda</taxon>
        <taxon>Insecta</taxon>
        <taxon>Pterygota</taxon>
        <taxon>Neoptera</taxon>
        <taxon>Endopterygota</taxon>
        <taxon>Diptera</taxon>
        <taxon>Nematocera</taxon>
        <taxon>Culicoidea</taxon>
        <taxon>Culicidae</taxon>
        <taxon>Anophelinae</taxon>
        <taxon>Anopheles</taxon>
    </lineage>
</organism>
<dbReference type="GO" id="GO:0003723">
    <property type="term" value="F:RNA binding"/>
    <property type="evidence" value="ECO:0007669"/>
    <property type="project" value="InterPro"/>
</dbReference>
<dbReference type="InterPro" id="IPR002784">
    <property type="entry name" value="Ribosomal_eL14_dom"/>
</dbReference>
<dbReference type="InterPro" id="IPR039660">
    <property type="entry name" value="Ribosomal_eL14"/>
</dbReference>
<dbReference type="EMBL" id="KE525263">
    <property type="protein sequence ID" value="KFB43848.1"/>
    <property type="molecule type" value="Genomic_DNA"/>
</dbReference>
<keyword evidence="10" id="KW-1185">Reference proteome</keyword>
<dbReference type="InterPro" id="IPR008991">
    <property type="entry name" value="Translation_prot_SH3-like_sf"/>
</dbReference>
<dbReference type="VEuPathDB" id="VectorBase:ASIS004017"/>
<feature type="region of interest" description="Disordered" evidence="6">
    <location>
        <begin position="158"/>
        <end position="196"/>
    </location>
</feature>
<dbReference type="Gene3D" id="2.30.30.30">
    <property type="match status" value="1"/>
</dbReference>
<protein>
    <recommendedName>
        <fullName evidence="4">Large ribosomal subunit protein eL14</fullName>
    </recommendedName>
    <alternativeName>
        <fullName evidence="5">60S ribosomal protein L14</fullName>
    </alternativeName>
</protein>
<dbReference type="PANTHER" id="PTHR11127">
    <property type="entry name" value="60S RIBOSOMAL PROTEIN L14"/>
    <property type="match status" value="1"/>
</dbReference>
<comment type="similarity">
    <text evidence="1">Belongs to the eukaryotic ribosomal protein eL14 family.</text>
</comment>
<name>A0A084W0V4_ANOSI</name>
<reference evidence="9" key="2">
    <citation type="submission" date="2020-05" db="UniProtKB">
        <authorList>
            <consortium name="EnsemblMetazoa"/>
        </authorList>
    </citation>
    <scope>IDENTIFICATION</scope>
</reference>
<dbReference type="STRING" id="74873.A0A084W0V4"/>
<evidence type="ECO:0000256" key="1">
    <source>
        <dbReference type="ARBA" id="ARBA00006592"/>
    </source>
</evidence>
<evidence type="ECO:0000256" key="5">
    <source>
        <dbReference type="ARBA" id="ARBA00035318"/>
    </source>
</evidence>
<dbReference type="GO" id="GO:0022625">
    <property type="term" value="C:cytosolic large ribosomal subunit"/>
    <property type="evidence" value="ECO:0007669"/>
    <property type="project" value="TreeGrafter"/>
</dbReference>
<dbReference type="EMBL" id="ATLV01019160">
    <property type="status" value="NOT_ANNOTATED_CDS"/>
    <property type="molecule type" value="Genomic_DNA"/>
</dbReference>
<evidence type="ECO:0000256" key="3">
    <source>
        <dbReference type="ARBA" id="ARBA00023274"/>
    </source>
</evidence>
<feature type="compositionally biased region" description="Basic residues" evidence="6">
    <location>
        <begin position="168"/>
        <end position="196"/>
    </location>
</feature>
<dbReference type="PANTHER" id="PTHR11127:SF2">
    <property type="entry name" value="LARGE RIBOSOMAL SUBUNIT PROTEIN EL14"/>
    <property type="match status" value="1"/>
</dbReference>
<dbReference type="CDD" id="cd23702">
    <property type="entry name" value="eL14"/>
    <property type="match status" value="1"/>
</dbReference>
<dbReference type="AlphaFoldDB" id="A0A084W0V4"/>
<dbReference type="GO" id="GO:0042273">
    <property type="term" value="P:ribosomal large subunit biogenesis"/>
    <property type="evidence" value="ECO:0007669"/>
    <property type="project" value="TreeGrafter"/>
</dbReference>
<dbReference type="VEuPathDB" id="VectorBase:ASIC011697"/>
<evidence type="ECO:0000313" key="9">
    <source>
        <dbReference type="EnsemblMetazoa" id="ASIC011697-PA"/>
    </source>
</evidence>
<feature type="domain" description="Large ribosomal subunit protein eL14" evidence="7">
    <location>
        <begin position="63"/>
        <end position="137"/>
    </location>
</feature>